<dbReference type="InterPro" id="IPR036390">
    <property type="entry name" value="WH_DNA-bd_sf"/>
</dbReference>
<evidence type="ECO:0000313" key="5">
    <source>
        <dbReference type="EMBL" id="NMH75999.1"/>
    </source>
</evidence>
<gene>
    <name evidence="5" type="ORF">HF577_02595</name>
</gene>
<keyword evidence="3" id="KW-0804">Transcription</keyword>
<protein>
    <submittedName>
        <fullName evidence="5">Winged helix-turn-helix transcriptional regulator</fullName>
    </submittedName>
</protein>
<feature type="domain" description="HTH marR-type" evidence="4">
    <location>
        <begin position="15"/>
        <end position="146"/>
    </location>
</feature>
<dbReference type="InterPro" id="IPR036388">
    <property type="entry name" value="WH-like_DNA-bd_sf"/>
</dbReference>
<evidence type="ECO:0000256" key="3">
    <source>
        <dbReference type="ARBA" id="ARBA00023163"/>
    </source>
</evidence>
<proteinExistence type="predicted"/>
<dbReference type="Pfam" id="PF01047">
    <property type="entry name" value="MarR"/>
    <property type="match status" value="1"/>
</dbReference>
<dbReference type="Gene3D" id="1.10.10.10">
    <property type="entry name" value="Winged helix-like DNA-binding domain superfamily/Winged helix DNA-binding domain"/>
    <property type="match status" value="1"/>
</dbReference>
<reference evidence="5 6" key="1">
    <citation type="submission" date="2020-04" db="EMBL/GenBank/DDBJ databases">
        <authorList>
            <person name="Klaysubun C."/>
            <person name="Duangmal K."/>
            <person name="Lipun K."/>
        </authorList>
    </citation>
    <scope>NUCLEOTIDE SEQUENCE [LARGE SCALE GENOMIC DNA]</scope>
    <source>
        <strain evidence="5 6">JCM 11839</strain>
    </source>
</reference>
<dbReference type="SMART" id="SM00347">
    <property type="entry name" value="HTH_MARR"/>
    <property type="match status" value="1"/>
</dbReference>
<dbReference type="PANTHER" id="PTHR33164">
    <property type="entry name" value="TRANSCRIPTIONAL REGULATOR, MARR FAMILY"/>
    <property type="match status" value="1"/>
</dbReference>
<organism evidence="5 6">
    <name type="scientific">Pseudonocardia xinjiangensis</name>
    <dbReference type="NCBI Taxonomy" id="75289"/>
    <lineage>
        <taxon>Bacteria</taxon>
        <taxon>Bacillati</taxon>
        <taxon>Actinomycetota</taxon>
        <taxon>Actinomycetes</taxon>
        <taxon>Pseudonocardiales</taxon>
        <taxon>Pseudonocardiaceae</taxon>
        <taxon>Pseudonocardia</taxon>
    </lineage>
</organism>
<evidence type="ECO:0000256" key="2">
    <source>
        <dbReference type="ARBA" id="ARBA00023125"/>
    </source>
</evidence>
<dbReference type="EMBL" id="JAAXKY010000004">
    <property type="protein sequence ID" value="NMH75999.1"/>
    <property type="molecule type" value="Genomic_DNA"/>
</dbReference>
<comment type="caution">
    <text evidence="5">The sequence shown here is derived from an EMBL/GenBank/DDBJ whole genome shotgun (WGS) entry which is preliminary data.</text>
</comment>
<keyword evidence="1" id="KW-0805">Transcription regulation</keyword>
<sequence length="170" mass="17790">MARGTTKGPGVQADEVEAAMAATRVLVALSARSIAGLDGRITLPQFRVLVMVASTGPVNLGAVARALGVHPSNATRACDRLVTAGLLDRRDDPDDRRNLALELTDAGRELVDRVMDDRRAAIAEILGRMPGEQRRALAPVLASFAAAGGEVPAADVWALGWTTSADAPEE</sequence>
<keyword evidence="2" id="KW-0238">DNA-binding</keyword>
<accession>A0ABX1R7X6</accession>
<dbReference type="PANTHER" id="PTHR33164:SF94">
    <property type="entry name" value="TRANSCRIPTIONAL REGULATORY PROTEIN-RELATED"/>
    <property type="match status" value="1"/>
</dbReference>
<evidence type="ECO:0000313" key="6">
    <source>
        <dbReference type="Proteomes" id="UP001296706"/>
    </source>
</evidence>
<evidence type="ECO:0000259" key="4">
    <source>
        <dbReference type="PROSITE" id="PS50995"/>
    </source>
</evidence>
<dbReference type="SUPFAM" id="SSF46785">
    <property type="entry name" value="Winged helix' DNA-binding domain"/>
    <property type="match status" value="1"/>
</dbReference>
<dbReference type="PRINTS" id="PR00598">
    <property type="entry name" value="HTHMARR"/>
</dbReference>
<dbReference type="Proteomes" id="UP001296706">
    <property type="component" value="Unassembled WGS sequence"/>
</dbReference>
<dbReference type="InterPro" id="IPR023187">
    <property type="entry name" value="Tscrpt_reg_MarR-type_CS"/>
</dbReference>
<keyword evidence="6" id="KW-1185">Reference proteome</keyword>
<dbReference type="PROSITE" id="PS50995">
    <property type="entry name" value="HTH_MARR_2"/>
    <property type="match status" value="1"/>
</dbReference>
<dbReference type="InterPro" id="IPR000835">
    <property type="entry name" value="HTH_MarR-typ"/>
</dbReference>
<name>A0ABX1R7X6_9PSEU</name>
<dbReference type="InterPro" id="IPR039422">
    <property type="entry name" value="MarR/SlyA-like"/>
</dbReference>
<dbReference type="PROSITE" id="PS01117">
    <property type="entry name" value="HTH_MARR_1"/>
    <property type="match status" value="1"/>
</dbReference>
<evidence type="ECO:0000256" key="1">
    <source>
        <dbReference type="ARBA" id="ARBA00023015"/>
    </source>
</evidence>
<dbReference type="RefSeq" id="WP_169394075.1">
    <property type="nucleotide sequence ID" value="NZ_BAAAJH010000015.1"/>
</dbReference>